<keyword evidence="3" id="KW-1185">Reference proteome</keyword>
<name>A0ABX4G1Y8_9GAMM</name>
<gene>
    <name evidence="2" type="ORF">ASV53_04315</name>
</gene>
<dbReference type="InterPro" id="IPR019959">
    <property type="entry name" value="T1SS-143_rpt-cont_dom"/>
</dbReference>
<organism evidence="2 3">
    <name type="scientific">Photobacterium sanguinicancri</name>
    <dbReference type="NCBI Taxonomy" id="875932"/>
    <lineage>
        <taxon>Bacteria</taxon>
        <taxon>Pseudomonadati</taxon>
        <taxon>Pseudomonadota</taxon>
        <taxon>Gammaproteobacteria</taxon>
        <taxon>Vibrionales</taxon>
        <taxon>Vibrionaceae</taxon>
        <taxon>Photobacterium</taxon>
    </lineage>
</organism>
<dbReference type="PRINTS" id="PR00313">
    <property type="entry name" value="CABNDNGRPT"/>
</dbReference>
<evidence type="ECO:0000256" key="1">
    <source>
        <dbReference type="ARBA" id="ARBA00022837"/>
    </source>
</evidence>
<proteinExistence type="predicted"/>
<dbReference type="SUPFAM" id="SSF51120">
    <property type="entry name" value="beta-Roll"/>
    <property type="match status" value="1"/>
</dbReference>
<dbReference type="NCBIfam" id="NF033682">
    <property type="entry name" value="retention_LapA"/>
    <property type="match status" value="1"/>
</dbReference>
<dbReference type="InterPro" id="IPR047777">
    <property type="entry name" value="LapA-like_RM"/>
</dbReference>
<reference evidence="2 3" key="1">
    <citation type="journal article" date="2016" name="Antonie Van Leeuwenhoek">
        <title>Photobacterium sanguinicancri sp. nov. isolated from marine animals.</title>
        <authorList>
            <person name="Gomez-Gil B."/>
            <person name="Roque A."/>
            <person name="Rotllant G."/>
            <person name="Romalde J.L."/>
            <person name="Doce A."/>
            <person name="Eggermont M."/>
            <person name="Defoirdt T."/>
        </authorList>
    </citation>
    <scope>NUCLEOTIDE SEQUENCE [LARGE SCALE GENOMIC DNA]</scope>
    <source>
        <strain evidence="2 3">CAIM 1827</strain>
    </source>
</reference>
<protein>
    <submittedName>
        <fullName evidence="2">Uncharacterized protein</fullName>
    </submittedName>
</protein>
<dbReference type="NCBIfam" id="TIGR03660">
    <property type="entry name" value="T1SS_rpt_143"/>
    <property type="match status" value="1"/>
</dbReference>
<accession>A0ABX4G1Y8</accession>
<dbReference type="RefSeq" id="WP_094956231.1">
    <property type="nucleotide sequence ID" value="NZ_NOIF01000015.1"/>
</dbReference>
<dbReference type="Gene3D" id="2.150.10.10">
    <property type="entry name" value="Serralysin-like metalloprotease, C-terminal"/>
    <property type="match status" value="1"/>
</dbReference>
<dbReference type="Proteomes" id="UP000215999">
    <property type="component" value="Unassembled WGS sequence"/>
</dbReference>
<dbReference type="Pfam" id="PF00353">
    <property type="entry name" value="HemolysinCabind"/>
    <property type="match status" value="1"/>
</dbReference>
<dbReference type="EMBL" id="NOIF01000015">
    <property type="protein sequence ID" value="OZS45168.1"/>
    <property type="molecule type" value="Genomic_DNA"/>
</dbReference>
<dbReference type="InterPro" id="IPR001343">
    <property type="entry name" value="Hemolysn_Ca-bd"/>
</dbReference>
<dbReference type="PROSITE" id="PS00330">
    <property type="entry name" value="HEMOLYSIN_CALCIUM"/>
    <property type="match status" value="2"/>
</dbReference>
<comment type="caution">
    <text evidence="2">The sequence shown here is derived from an EMBL/GenBank/DDBJ whole genome shotgun (WGS) entry which is preliminary data.</text>
</comment>
<keyword evidence="1" id="KW-0106">Calcium</keyword>
<dbReference type="InterPro" id="IPR018511">
    <property type="entry name" value="Hemolysin-typ_Ca-bd_CS"/>
</dbReference>
<dbReference type="InterPro" id="IPR019960">
    <property type="entry name" value="T1SS_VCA0849"/>
</dbReference>
<sequence length="3041" mass="317298">MYQVNVGKAAVVESVDGTAFLLMSNDNAVPLEPGMVLKVGQVIITGEGTQVVVFINGDLVTVDASCAACLDPNTSSESMNSALIQQSTQAVSQPPLIAFTSPDDAQDIDIATIQAAILAGQDPTTILDAPAAGNDAGSANDGFVAIDYNYLSTLATAGYDTAFQRFPNQDDDDEKPFILAAGGQSVSIVLTEGDLQPLTYPVDAQQSVLIQSGSLPLEANSVVFEVASVVQILSALSQSVTANGQSVSFVYNLADNEIVGTSSDGVVVIFGLSAQTSGTDLAVTLTVEQRLPIDHITANNGLVTIDGEQLSVPFSIQAFDGGGNAMLAPVTMNTVLNDGEFPALAIDPGVELQEQNEPQTINGQVPLEVGSDFIETVDFAAEQPTLVGLTSNGFATQFSVAGDTILVTRADDPSIEVLQIVITTTGAYSVTLSQPFDQDPITDVTVLALGVTVTDKDGDTSNVENVNIKIIDGADPDGGNKGRIQVVEGDLDSTVTVEQYPVSNSDSFVIKAGVDRMVPESLILAPAFEQTLIQELNSLTSSQQAITFSTSQTTAGEITLTGRLASGEEVLSVVITPTQDGQNILISNTMIQRLPLDHLSQSQTLLTVTDQQLEFKIPLQAQNSDGDFLGQPAVLTVASTDGEAPAFVEDQGSAITEVGTIDDGQIEINLGSDVMQSVSFLSSQPSVENLTSHGFVTDFSVSANVLTVFLASDPSQTVLTVTLATDGSYTLVQSQALDQINAEDSTELVLGVTGQDSDNDATVPNGELIITINDGIDPSGAFTTQDNADLREGSLSTPTGQAGGYPASDTASFTFAAGIDRLDPSSITIDPAQLASLIAELTADVLSAGQALSYSFDATTNTLTGELAGQTLLVITFSAVNVSGSSSGVNAGAENVMVNLTLTQNAPLDHNINGNSQGLVQVSGEQIAINLPLQMQDTDGDDLTTTALVELVLRDGDNPIINSPEPATVLESDIDGNADNHQGANPSGAGNIDASLFTVTTGSDEVVTFVINTASFNQRNPTLTSDGALIELQDVGSGVYQGVVADAGQGGADKVVFEYVLQPTGSYTFTLLGALDHSVQGADTLVVQLPIQAQDQDGDLSEVVNLAVVVTDDVANGRDISFSMTEGAGATNRVNLLPAAREGADDATVTSIFDQGQEVFLTGTGFNSIPIHDDRGVLLGQLRIRENGRVEFIVEPNIDHDSATLTHQIPYKVTDGDGDIALSTITLNIADQSPIVIIEIDPLRTFEDVGRIPDPDETIIDPPAGTPVFMQVSIGDADRGERIGEVLIQVPTTENGDFYHDGVKLDKTPDGQFYIVPVSAFTTTDGIVYEMNNVSFLPTADFSTINGNLNFAVQVTVDTDDVPHPPIPATFTVTVLGLADIPTWDLEQTQLHYTGREDEANIALQLTADLNDTDGSETLFYIIEIQPDSNGTINGTLVGNGLASVGANQWRIAAANIDSVQVNPNDNYSGDIRLTAVAQSEELAVFDVQNADSVAIELVVNVLPVADSAVLKVTRIESDEDVRIALGNFITLSDTDDTDGSEARFILVSGLPVASKVFIDDVEQTPDADGKYEVPIDQLSQLTFQPTPESNLDFELTIEGKVVDTAVITDAAGNTQTVQDVLITPATQLEVALTGVADVPDFVVVDDPDGSLDPGDWQKLPTELGVETLILEDSTATLNFDIVSGEDALKQPSDNSETVTLVISNIPAGVQIFDATGNPQTLTFVGNDASGNPMYEVNLLSLQSISVVPPLHSTADIELKATLVTTEDDGDQLTSEGTIKINIAPVIDAVDFTKTTSNGALEDTTINIDWQPTADEGFIDNQEEIVGFSIDAIPSDYTLLIDGLVLVPQAGGEIVLTSAQISTLQSGGQLQLQAPQDSDRDLTLTTRLVIEQTDLDGEPTATKEIIGSLVVDIRAVVEPDGVLQVEDSTGTAVSSLQSSDQGVIDLSNGANSQGQLNFVENDAPTPQDSSDEIVRKVVISFPTTDSNGDPLPEGFVVVGGFHDGEGNWVVPESQLNNIQIVAPSGYTGTFDLTISGQVQDQGDSNAATGIPEGDTSSRVRFDDVLTLDFSPNTSVNTNQAGTIVVNNGVITGDEDRTVDLGVQLGNIVSVAVDGNQTSDVFSLVIQASDLPSGVTIGGTEFDFVNGEYVIQVPVDPATGEVILTSVTLTLAEDFAGDFDFPVRLVTTDITSGDVNTENLTLQVRVAPIVDVPNEGNPEFDINVVQTAGLDADKQPISETGNPEVILTDGAYEDGIITLALAATLADISTSLDEGLESVEQATLSVDAALGAFLVTNPDGTVTPTQSITVSSSELDAIQFQPFEDYSGPVSVSVDAVVIDNVTYDLTTPATASDSGNVITSIQFDVIPVNDDVQFSGTDQVIVGEEEQAGGISLGAVAFQLDDIDGSESMVSVLITNVPDGFLIGSPARNLGDGEWKVTVPANSTSFDLSGINLIPPKDFSGDVELGITVFTKDDLLSEVAEKNTTVNVTVTPVGDRVDSDITTTYQGTESASITLELNVEARDKQDSVNPPVSNVTENPPESLLVTISNVPDSSTFEVPTDGTAVNLGGGVWQFEITTTQLDSLVFNPVNANGEIVLEVNIRGVDNGVVAEDSLATNQTLTLNVTAENDAPINVVPTGPLSADEDLPLTISNIVITDVDARENNGDIAVALNVNNGLLTLLDTTDIIVTGQGTGSLQITGQIDAINTALAVGLSYQGNPDFHGNDTLTVFTNDNGNTGTPGPLTDTKTVDITVQPKPDIPTLTLNRPQTATITAATATLIPLLGLMAAVANPVLDELTIVVSGLNGGVLVDSSGTPLGIPIDANSTRLTPVELTDLHISGLSAGSTALSVQAQSSVGGETEVSVNTIDLNITVEASDDLAVGVTASPDGNVVLGGDNPETLTGGSGNDILEAAGGNDILIGGLGDDILTGGSGDDLFLWRSEDIAAHTDEVTDFELTSDQLDISQILDDQNSDGLGLDDLLASITASGDDSALSLDVNTSGGGTQVINLSSVGLSDLGLASGATSEDIITQLFNQQAFKLD</sequence>
<dbReference type="InterPro" id="IPR011049">
    <property type="entry name" value="Serralysin-like_metalloprot_C"/>
</dbReference>
<dbReference type="NCBIfam" id="TIGR03661">
    <property type="entry name" value="T1SS_VCA0849"/>
    <property type="match status" value="1"/>
</dbReference>
<evidence type="ECO:0000313" key="2">
    <source>
        <dbReference type="EMBL" id="OZS45168.1"/>
    </source>
</evidence>
<evidence type="ECO:0000313" key="3">
    <source>
        <dbReference type="Proteomes" id="UP000215999"/>
    </source>
</evidence>